<evidence type="ECO:0000256" key="4">
    <source>
        <dbReference type="SAM" id="MobiDB-lite"/>
    </source>
</evidence>
<evidence type="ECO:0000256" key="2">
    <source>
        <dbReference type="ARBA" id="ARBA00009149"/>
    </source>
</evidence>
<dbReference type="GO" id="GO:0009424">
    <property type="term" value="C:bacterial-type flagellum hook"/>
    <property type="evidence" value="ECO:0007669"/>
    <property type="project" value="InterPro"/>
</dbReference>
<dbReference type="InterPro" id="IPR001635">
    <property type="entry name" value="Flag_hook_Flik"/>
</dbReference>
<comment type="function">
    <text evidence="1">Controls the length of the flagellar hook.</text>
</comment>
<evidence type="ECO:0000256" key="3">
    <source>
        <dbReference type="ARBA" id="ARBA00022795"/>
    </source>
</evidence>
<dbReference type="PANTHER" id="PTHR37533">
    <property type="entry name" value="FLAGELLAR HOOK-LENGTH CONTROL PROTEIN"/>
    <property type="match status" value="1"/>
</dbReference>
<keyword evidence="6" id="KW-0966">Cell projection</keyword>
<evidence type="ECO:0000259" key="5">
    <source>
        <dbReference type="Pfam" id="PF02120"/>
    </source>
</evidence>
<evidence type="ECO:0000313" key="7">
    <source>
        <dbReference type="Proteomes" id="UP000318995"/>
    </source>
</evidence>
<proteinExistence type="inferred from homology"/>
<feature type="region of interest" description="Disordered" evidence="4">
    <location>
        <begin position="421"/>
        <end position="468"/>
    </location>
</feature>
<gene>
    <name evidence="6" type="ORF">Pla111_21360</name>
</gene>
<dbReference type="InterPro" id="IPR021136">
    <property type="entry name" value="Flagellar_hook_control-like_C"/>
</dbReference>
<feature type="domain" description="Flagellar hook-length control protein-like C-terminal" evidence="5">
    <location>
        <begin position="359"/>
        <end position="430"/>
    </location>
</feature>
<dbReference type="Pfam" id="PF02120">
    <property type="entry name" value="Flg_hook"/>
    <property type="match status" value="1"/>
</dbReference>
<feature type="compositionally biased region" description="Acidic residues" evidence="4">
    <location>
        <begin position="86"/>
        <end position="100"/>
    </location>
</feature>
<organism evidence="6 7">
    <name type="scientific">Botrimarina hoheduenensis</name>
    <dbReference type="NCBI Taxonomy" id="2528000"/>
    <lineage>
        <taxon>Bacteria</taxon>
        <taxon>Pseudomonadati</taxon>
        <taxon>Planctomycetota</taxon>
        <taxon>Planctomycetia</taxon>
        <taxon>Pirellulales</taxon>
        <taxon>Lacipirellulaceae</taxon>
        <taxon>Botrimarina</taxon>
    </lineage>
</organism>
<dbReference type="AlphaFoldDB" id="A0A5C5VX02"/>
<dbReference type="InterPro" id="IPR052563">
    <property type="entry name" value="FliK"/>
</dbReference>
<dbReference type="EMBL" id="SJPH01000004">
    <property type="protein sequence ID" value="TWT43186.1"/>
    <property type="molecule type" value="Genomic_DNA"/>
</dbReference>
<protein>
    <submittedName>
        <fullName evidence="6">Flagellar hook-length control protein FliK</fullName>
    </submittedName>
</protein>
<sequence>MSQLTPSTSLLALTAPPVSPARTTEANSDAFGDELRSATGGESTARSESGRASERSDKKSKDKPTEASTSDQAADQPAPTSASNESTEETAATEETDEAADTPVSDTQAVAAATTLITTEIAAVEESATSPSDALLDGAAADSAGSASAASADTDLPLPSSGPSVPTAQQGEELAEPRPAPTAVAASVTEVLPADKALDTAPVAEVAAVGVAVAPANDNESPTKETPPQGATSQDTVGPESAVPISRSGENSNQSAEERSADLPQESEQQPAETPPKEIAKTAAAESSDRANGTSGSAKAPIESSAPPITVANVSRASTAAAEAPRGGEPRAETPNVDPARFVTRVARAFDLAQERGGGPIQLRLSPPELGSIQLRIEVADGVMTASIETENHAARNALLENLPQLRERLAEQDIRLEKFDVDVRDQGRQPDLPNQRDREPQNDNGSGRSQPRERPAPPHGAAETGVNALPITIRFDNDRINVVA</sequence>
<keyword evidence="6" id="KW-0969">Cilium</keyword>
<evidence type="ECO:0000313" key="6">
    <source>
        <dbReference type="EMBL" id="TWT43186.1"/>
    </source>
</evidence>
<dbReference type="RefSeq" id="WP_146574101.1">
    <property type="nucleotide sequence ID" value="NZ_SJPH01000004.1"/>
</dbReference>
<accession>A0A5C5VX02</accession>
<feature type="compositionally biased region" description="Polar residues" evidence="4">
    <location>
        <begin position="218"/>
        <end position="236"/>
    </location>
</feature>
<reference evidence="6 7" key="1">
    <citation type="submission" date="2019-02" db="EMBL/GenBank/DDBJ databases">
        <title>Deep-cultivation of Planctomycetes and their phenomic and genomic characterization uncovers novel biology.</title>
        <authorList>
            <person name="Wiegand S."/>
            <person name="Jogler M."/>
            <person name="Boedeker C."/>
            <person name="Pinto D."/>
            <person name="Vollmers J."/>
            <person name="Rivas-Marin E."/>
            <person name="Kohn T."/>
            <person name="Peeters S.H."/>
            <person name="Heuer A."/>
            <person name="Rast P."/>
            <person name="Oberbeckmann S."/>
            <person name="Bunk B."/>
            <person name="Jeske O."/>
            <person name="Meyerdierks A."/>
            <person name="Storesund J.E."/>
            <person name="Kallscheuer N."/>
            <person name="Luecker S."/>
            <person name="Lage O.M."/>
            <person name="Pohl T."/>
            <person name="Merkel B.J."/>
            <person name="Hornburger P."/>
            <person name="Mueller R.-W."/>
            <person name="Bruemmer F."/>
            <person name="Labrenz M."/>
            <person name="Spormann A.M."/>
            <person name="Op Den Camp H."/>
            <person name="Overmann J."/>
            <person name="Amann R."/>
            <person name="Jetten M.S.M."/>
            <person name="Mascher T."/>
            <person name="Medema M.H."/>
            <person name="Devos D.P."/>
            <person name="Kaster A.-K."/>
            <person name="Ovreas L."/>
            <person name="Rohde M."/>
            <person name="Galperin M.Y."/>
            <person name="Jogler C."/>
        </authorList>
    </citation>
    <scope>NUCLEOTIDE SEQUENCE [LARGE SCALE GENOMIC DNA]</scope>
    <source>
        <strain evidence="6 7">Pla111</strain>
    </source>
</reference>
<comment type="similarity">
    <text evidence="2">Belongs to the FliK family.</text>
</comment>
<keyword evidence="3" id="KW-1005">Bacterial flagellum biogenesis</keyword>
<dbReference type="Proteomes" id="UP000318995">
    <property type="component" value="Unassembled WGS sequence"/>
</dbReference>
<feature type="region of interest" description="Disordered" evidence="4">
    <location>
        <begin position="214"/>
        <end position="340"/>
    </location>
</feature>
<feature type="region of interest" description="Disordered" evidence="4">
    <location>
        <begin position="1"/>
        <end position="108"/>
    </location>
</feature>
<feature type="compositionally biased region" description="Low complexity" evidence="4">
    <location>
        <begin position="124"/>
        <end position="153"/>
    </location>
</feature>
<feature type="compositionally biased region" description="Low complexity" evidence="4">
    <location>
        <begin position="1"/>
        <end position="16"/>
    </location>
</feature>
<dbReference type="OrthoDB" id="292554at2"/>
<dbReference type="CDD" id="cd17470">
    <property type="entry name" value="T3SS_Flik_C"/>
    <property type="match status" value="1"/>
</dbReference>
<dbReference type="Gene3D" id="3.30.750.140">
    <property type="match status" value="1"/>
</dbReference>
<feature type="compositionally biased region" description="Basic and acidic residues" evidence="4">
    <location>
        <begin position="421"/>
        <end position="442"/>
    </location>
</feature>
<keyword evidence="6" id="KW-0282">Flagellum</keyword>
<evidence type="ECO:0000256" key="1">
    <source>
        <dbReference type="ARBA" id="ARBA00003944"/>
    </source>
</evidence>
<dbReference type="GO" id="GO:0044780">
    <property type="term" value="P:bacterial-type flagellum assembly"/>
    <property type="evidence" value="ECO:0007669"/>
    <property type="project" value="InterPro"/>
</dbReference>
<name>A0A5C5VX02_9BACT</name>
<keyword evidence="7" id="KW-1185">Reference proteome</keyword>
<dbReference type="PANTHER" id="PTHR37533:SF2">
    <property type="entry name" value="FLAGELLAR HOOK-LENGTH CONTROL PROTEIN"/>
    <property type="match status" value="1"/>
</dbReference>
<feature type="compositionally biased region" description="Polar residues" evidence="4">
    <location>
        <begin position="161"/>
        <end position="170"/>
    </location>
</feature>
<dbReference type="PRINTS" id="PR01007">
    <property type="entry name" value="FLGHOOKFLIK"/>
</dbReference>
<feature type="region of interest" description="Disordered" evidence="4">
    <location>
        <begin position="124"/>
        <end position="186"/>
    </location>
</feature>
<feature type="compositionally biased region" description="Basic and acidic residues" evidence="4">
    <location>
        <begin position="48"/>
        <end position="65"/>
    </location>
</feature>
<dbReference type="InterPro" id="IPR038610">
    <property type="entry name" value="FliK-like_C_sf"/>
</dbReference>
<comment type="caution">
    <text evidence="6">The sequence shown here is derived from an EMBL/GenBank/DDBJ whole genome shotgun (WGS) entry which is preliminary data.</text>
</comment>